<evidence type="ECO:0000313" key="4">
    <source>
        <dbReference type="EMBL" id="WNY24810.1"/>
    </source>
</evidence>
<protein>
    <recommendedName>
        <fullName evidence="3">Core-binding (CB) domain-containing protein</fullName>
    </recommendedName>
</protein>
<name>A0AA96V3J9_9EURY</name>
<accession>A0AA96V3J9</accession>
<dbReference type="InterPro" id="IPR044068">
    <property type="entry name" value="CB"/>
</dbReference>
<dbReference type="Gene3D" id="1.10.443.10">
    <property type="entry name" value="Intergrase catalytic core"/>
    <property type="match status" value="1"/>
</dbReference>
<dbReference type="GO" id="GO:0006310">
    <property type="term" value="P:DNA recombination"/>
    <property type="evidence" value="ECO:0007669"/>
    <property type="project" value="UniProtKB-KW"/>
</dbReference>
<organism evidence="4 5">
    <name type="scientific">Methanolapillus millepedarum</name>
    <dbReference type="NCBI Taxonomy" id="3028296"/>
    <lineage>
        <taxon>Archaea</taxon>
        <taxon>Methanobacteriati</taxon>
        <taxon>Methanobacteriota</taxon>
        <taxon>Stenosarchaea group</taxon>
        <taxon>Methanomicrobia</taxon>
        <taxon>Methanosarcinales</taxon>
        <taxon>Methanosarcinaceae</taxon>
        <taxon>Methanolapillus</taxon>
    </lineage>
</organism>
<keyword evidence="1" id="KW-0233">DNA recombination</keyword>
<dbReference type="Proteomes" id="UP001303587">
    <property type="component" value="Chromosome"/>
</dbReference>
<evidence type="ECO:0000313" key="5">
    <source>
        <dbReference type="Proteomes" id="UP001303587"/>
    </source>
</evidence>
<keyword evidence="2" id="KW-0238">DNA-binding</keyword>
<feature type="domain" description="Core-binding (CB)" evidence="3">
    <location>
        <begin position="1"/>
        <end position="60"/>
    </location>
</feature>
<sequence length="175" mass="20847">MIYDYINIIDLDIINQESTYQDYKPSLIDYNNLLRTEKKLTYKTIKTRFTALNNFFSYLVDEGESTVNPVPQFRERHVRTYKPPQKARTQQLETGDIELLIKTAQSRLWRAVIAVYALTGIRREELCMLDVGIHTTDFNLKMFYIPEHPKRTNERVPFTDQLRDLLFDYLELRVS</sequence>
<dbReference type="GO" id="GO:0015074">
    <property type="term" value="P:DNA integration"/>
    <property type="evidence" value="ECO:0007669"/>
    <property type="project" value="InterPro"/>
</dbReference>
<dbReference type="AlphaFoldDB" id="A0AA96V3J9"/>
<evidence type="ECO:0000256" key="1">
    <source>
        <dbReference type="ARBA" id="ARBA00023172"/>
    </source>
</evidence>
<dbReference type="SUPFAM" id="SSF56349">
    <property type="entry name" value="DNA breaking-rejoining enzymes"/>
    <property type="match status" value="1"/>
</dbReference>
<dbReference type="EMBL" id="CP131060">
    <property type="protein sequence ID" value="WNY24810.1"/>
    <property type="molecule type" value="Genomic_DNA"/>
</dbReference>
<gene>
    <name evidence="4" type="ORF">MsAc7_03350</name>
</gene>
<proteinExistence type="predicted"/>
<dbReference type="GO" id="GO:0003677">
    <property type="term" value="F:DNA binding"/>
    <property type="evidence" value="ECO:0007669"/>
    <property type="project" value="UniProtKB-UniRule"/>
</dbReference>
<evidence type="ECO:0000256" key="2">
    <source>
        <dbReference type="PROSITE-ProRule" id="PRU01248"/>
    </source>
</evidence>
<evidence type="ECO:0000259" key="3">
    <source>
        <dbReference type="PROSITE" id="PS51900"/>
    </source>
</evidence>
<dbReference type="InterPro" id="IPR011010">
    <property type="entry name" value="DNA_brk_join_enz"/>
</dbReference>
<keyword evidence="5" id="KW-1185">Reference proteome</keyword>
<dbReference type="PROSITE" id="PS51900">
    <property type="entry name" value="CB"/>
    <property type="match status" value="1"/>
</dbReference>
<reference evidence="4 5" key="1">
    <citation type="submission" date="2023-07" db="EMBL/GenBank/DDBJ databases">
        <title>Closed genoem sequence of Methanosarcinaceae archaeon Ac7.</title>
        <authorList>
            <person name="Poehlein A."/>
            <person name="Protasov E."/>
            <person name="Platt K."/>
            <person name="Reeh H."/>
            <person name="Daniel R."/>
            <person name="Brune A."/>
        </authorList>
    </citation>
    <scope>NUCLEOTIDE SEQUENCE [LARGE SCALE GENOMIC DNA]</scope>
    <source>
        <strain evidence="4 5">Ac7</strain>
    </source>
</reference>
<dbReference type="InterPro" id="IPR013762">
    <property type="entry name" value="Integrase-like_cat_sf"/>
</dbReference>